<accession>A0ABT4BGV4</accession>
<keyword evidence="2" id="KW-1185">Reference proteome</keyword>
<comment type="caution">
    <text evidence="1">The sequence shown here is derived from an EMBL/GenBank/DDBJ whole genome shotgun (WGS) entry which is preliminary data.</text>
</comment>
<dbReference type="EMBL" id="JAPNTZ010000030">
    <property type="protein sequence ID" value="MCY1145681.1"/>
    <property type="molecule type" value="Genomic_DNA"/>
</dbReference>
<reference evidence="1" key="1">
    <citation type="submission" date="2022-11" db="EMBL/GenBank/DDBJ databases">
        <authorList>
            <person name="Somphong A."/>
            <person name="Phongsopitanun W."/>
        </authorList>
    </citation>
    <scope>NUCLEOTIDE SEQUENCE</scope>
    <source>
        <strain evidence="1">Pm04-4</strain>
    </source>
</reference>
<gene>
    <name evidence="1" type="ORF">OWR29_47420</name>
</gene>
<protein>
    <recommendedName>
        <fullName evidence="3">Integrase catalytic domain-containing protein</fullName>
    </recommendedName>
</protein>
<dbReference type="RefSeq" id="WP_267570299.1">
    <property type="nucleotide sequence ID" value="NZ_JAPNTZ010000030.1"/>
</dbReference>
<evidence type="ECO:0008006" key="3">
    <source>
        <dbReference type="Google" id="ProtNLM"/>
    </source>
</evidence>
<name>A0ABT4BGV4_9ACTN</name>
<dbReference type="Proteomes" id="UP001151002">
    <property type="component" value="Unassembled WGS sequence"/>
</dbReference>
<sequence>MGSVGDSFDNALMKNFWSMLKIELVERTSRRTRYEAKNAICTYIEGWYDTHRIQKERGYLRPDE</sequence>
<organism evidence="1 2">
    <name type="scientific">Paractinoplanes pyxinae</name>
    <dbReference type="NCBI Taxonomy" id="2997416"/>
    <lineage>
        <taxon>Bacteria</taxon>
        <taxon>Bacillati</taxon>
        <taxon>Actinomycetota</taxon>
        <taxon>Actinomycetes</taxon>
        <taxon>Micromonosporales</taxon>
        <taxon>Micromonosporaceae</taxon>
        <taxon>Paractinoplanes</taxon>
    </lineage>
</organism>
<proteinExistence type="predicted"/>
<evidence type="ECO:0000313" key="2">
    <source>
        <dbReference type="Proteomes" id="UP001151002"/>
    </source>
</evidence>
<evidence type="ECO:0000313" key="1">
    <source>
        <dbReference type="EMBL" id="MCY1145681.1"/>
    </source>
</evidence>